<dbReference type="SUPFAM" id="SSF54928">
    <property type="entry name" value="RNA-binding domain, RBD"/>
    <property type="match status" value="1"/>
</dbReference>
<evidence type="ECO:0000256" key="1">
    <source>
        <dbReference type="SAM" id="MobiDB-lite"/>
    </source>
</evidence>
<evidence type="ECO:0000259" key="2">
    <source>
        <dbReference type="PROSITE" id="PS50812"/>
    </source>
</evidence>
<feature type="compositionally biased region" description="Basic residues" evidence="1">
    <location>
        <begin position="87"/>
        <end position="97"/>
    </location>
</feature>
<feature type="compositionally biased region" description="Basic and acidic residues" evidence="1">
    <location>
        <begin position="314"/>
        <end position="325"/>
    </location>
</feature>
<dbReference type="SMART" id="SM00293">
    <property type="entry name" value="PWWP"/>
    <property type="match status" value="1"/>
</dbReference>
<dbReference type="Pfam" id="PF00855">
    <property type="entry name" value="PWWP"/>
    <property type="match status" value="1"/>
</dbReference>
<dbReference type="InterPro" id="IPR000313">
    <property type="entry name" value="PWWP_dom"/>
</dbReference>
<protein>
    <recommendedName>
        <fullName evidence="2">PWWP domain-containing protein</fullName>
    </recommendedName>
</protein>
<dbReference type="InterPro" id="IPR035979">
    <property type="entry name" value="RBD_domain_sf"/>
</dbReference>
<reference evidence="3" key="1">
    <citation type="submission" date="2020-07" db="EMBL/GenBank/DDBJ databases">
        <authorList>
            <person name="Lin J."/>
        </authorList>
    </citation>
    <scope>NUCLEOTIDE SEQUENCE</scope>
</reference>
<name>A0A6V7QFU5_ANACO</name>
<dbReference type="AlphaFoldDB" id="A0A6V7QFU5"/>
<feature type="region of interest" description="Disordered" evidence="1">
    <location>
        <begin position="1"/>
        <end position="112"/>
    </location>
</feature>
<feature type="domain" description="PWWP" evidence="2">
    <location>
        <begin position="122"/>
        <end position="183"/>
    </location>
</feature>
<dbReference type="InterPro" id="IPR012677">
    <property type="entry name" value="Nucleotide-bd_a/b_plait_sf"/>
</dbReference>
<dbReference type="InterPro" id="IPR053063">
    <property type="entry name" value="PWWP_domain_containing_PDP"/>
</dbReference>
<sequence>MSSDPPMSAPAPAPGGARGGVDLNLSGAASETLAENLNASEAEKIAGEDASAENQGSGDEKMAGEGGAVGGKEIGNEGSVVPEQSVRRGRGRPRKFAPKAETTPLPTPSFPFQDERKDVFAVNDLVWGKVKSHPWWPGQIFDHSSASEMALKRQKREGFLVAYFGDKTFAWNDESLLRPYQAHFSQMERQSPSEAFVAAVNDSLAEVSRRVELALTCPCFAVEALKGKKVENAGIQEGTLAPDSDSSFIADSFQPERFLEYVQDLAQSLAVVADRLELAVIKAQLKAFNRSKGYPDLPEFVSGSEFSGDAEGPSTKKDSPGKDAASDSASGKGKKRGRESSSSKRKQISEDGRKKKRLSDLMEENDTPPRSSSRRRRLRKREAADFDWTPSGEIKEKRLDSLGDLDYELLSSDRERKSKVGAIKSPSVSSVNGETSQKRPRGRPRKNAIVGDPRMNIETEKVKQGAVWELSSPGEMLDFLASGFSDDDELLGMTGIKKDRRKLADSKSASLDVYERGHIQDFKSSSLDASAPGHIQDSYWSDLVITDSADDQTASSGQRKKGGSKMKTGEKKTEDEQPLIEPSSIFSVPMLDPTLHFGPEIPNIGQEVAAKNSININEDKAEECMPTALILHFSGSHALPSESDLIKIFSQYGPLREAEAEILMKSSCAKVVFKRRTDAELAFSSAGKFSIFGPSLSSFKLSYLPSTPKPSHEVPVLHENAEAVSDAMHVEAMVNVSPA</sequence>
<feature type="region of interest" description="Disordered" evidence="1">
    <location>
        <begin position="303"/>
        <end position="393"/>
    </location>
</feature>
<dbReference type="GO" id="GO:0003676">
    <property type="term" value="F:nucleic acid binding"/>
    <property type="evidence" value="ECO:0007669"/>
    <property type="project" value="InterPro"/>
</dbReference>
<gene>
    <name evidence="3" type="ORF">CB5_LOCUS25161</name>
</gene>
<dbReference type="PANTHER" id="PTHR42851">
    <property type="entry name" value="ALDOLASE-RELATED"/>
    <property type="match status" value="1"/>
</dbReference>
<feature type="compositionally biased region" description="Gly residues" evidence="1">
    <location>
        <begin position="64"/>
        <end position="73"/>
    </location>
</feature>
<feature type="compositionally biased region" description="Basic and acidic residues" evidence="1">
    <location>
        <begin position="338"/>
        <end position="353"/>
    </location>
</feature>
<feature type="region of interest" description="Disordered" evidence="1">
    <location>
        <begin position="550"/>
        <end position="583"/>
    </location>
</feature>
<accession>A0A6V7QFU5</accession>
<feature type="region of interest" description="Disordered" evidence="1">
    <location>
        <begin position="413"/>
        <end position="449"/>
    </location>
</feature>
<feature type="compositionally biased region" description="Polar residues" evidence="1">
    <location>
        <begin position="426"/>
        <end position="435"/>
    </location>
</feature>
<proteinExistence type="predicted"/>
<dbReference type="PANTHER" id="PTHR42851:SF4">
    <property type="entry name" value="PWWP DOMAIN-CONTAINING PROTEIN"/>
    <property type="match status" value="1"/>
</dbReference>
<evidence type="ECO:0000313" key="3">
    <source>
        <dbReference type="EMBL" id="CAD1841950.1"/>
    </source>
</evidence>
<dbReference type="Gene3D" id="3.30.70.330">
    <property type="match status" value="1"/>
</dbReference>
<dbReference type="EMBL" id="LR862135">
    <property type="protein sequence ID" value="CAD1841950.1"/>
    <property type="molecule type" value="Genomic_DNA"/>
</dbReference>
<organism evidence="3">
    <name type="scientific">Ananas comosus var. bracteatus</name>
    <name type="common">red pineapple</name>
    <dbReference type="NCBI Taxonomy" id="296719"/>
    <lineage>
        <taxon>Eukaryota</taxon>
        <taxon>Viridiplantae</taxon>
        <taxon>Streptophyta</taxon>
        <taxon>Embryophyta</taxon>
        <taxon>Tracheophyta</taxon>
        <taxon>Spermatophyta</taxon>
        <taxon>Magnoliopsida</taxon>
        <taxon>Liliopsida</taxon>
        <taxon>Poales</taxon>
        <taxon>Bromeliaceae</taxon>
        <taxon>Bromelioideae</taxon>
        <taxon>Ananas</taxon>
    </lineage>
</organism>
<feature type="compositionally biased region" description="Polar residues" evidence="1">
    <location>
        <begin position="27"/>
        <end position="39"/>
    </location>
</feature>
<dbReference type="CDD" id="cd05162">
    <property type="entry name" value="PWWP"/>
    <property type="match status" value="1"/>
</dbReference>
<dbReference type="SUPFAM" id="SSF63748">
    <property type="entry name" value="Tudor/PWWP/MBT"/>
    <property type="match status" value="1"/>
</dbReference>
<dbReference type="Gene3D" id="2.30.30.140">
    <property type="match status" value="1"/>
</dbReference>
<dbReference type="PROSITE" id="PS50812">
    <property type="entry name" value="PWWP"/>
    <property type="match status" value="1"/>
</dbReference>